<dbReference type="AlphaFoldDB" id="A0AAW2XFU8"/>
<proteinExistence type="predicted"/>
<dbReference type="PANTHER" id="PTHR35121">
    <property type="entry name" value="HOMEODOMAIN PROTEIN 8, PUTATIVE-RELATED"/>
    <property type="match status" value="1"/>
</dbReference>
<gene>
    <name evidence="1" type="ORF">Slati_1153700</name>
</gene>
<accession>A0AAW2XFU8</accession>
<name>A0AAW2XFU8_9LAMI</name>
<reference evidence="1" key="1">
    <citation type="submission" date="2020-06" db="EMBL/GenBank/DDBJ databases">
        <authorList>
            <person name="Li T."/>
            <person name="Hu X."/>
            <person name="Zhang T."/>
            <person name="Song X."/>
            <person name="Zhang H."/>
            <person name="Dai N."/>
            <person name="Sheng W."/>
            <person name="Hou X."/>
            <person name="Wei L."/>
        </authorList>
    </citation>
    <scope>NUCLEOTIDE SEQUENCE</scope>
    <source>
        <strain evidence="1">KEN1</strain>
        <tissue evidence="1">Leaf</tissue>
    </source>
</reference>
<organism evidence="1">
    <name type="scientific">Sesamum latifolium</name>
    <dbReference type="NCBI Taxonomy" id="2727402"/>
    <lineage>
        <taxon>Eukaryota</taxon>
        <taxon>Viridiplantae</taxon>
        <taxon>Streptophyta</taxon>
        <taxon>Embryophyta</taxon>
        <taxon>Tracheophyta</taxon>
        <taxon>Spermatophyta</taxon>
        <taxon>Magnoliopsida</taxon>
        <taxon>eudicotyledons</taxon>
        <taxon>Gunneridae</taxon>
        <taxon>Pentapetalae</taxon>
        <taxon>asterids</taxon>
        <taxon>lamiids</taxon>
        <taxon>Lamiales</taxon>
        <taxon>Pedaliaceae</taxon>
        <taxon>Sesamum</taxon>
    </lineage>
</organism>
<sequence>MNTIADDIFLQCFHGSLSMNQTEKERRPYHRNCSCKLHKSKDANSRVCLHHKNVKVMKKSWYKCSLSLEVPQFQRSKEENNAWKIGRIDQWRMM</sequence>
<reference evidence="1" key="2">
    <citation type="journal article" date="2024" name="Plant">
        <title>Genomic evolution and insights into agronomic trait innovations of Sesamum species.</title>
        <authorList>
            <person name="Miao H."/>
            <person name="Wang L."/>
            <person name="Qu L."/>
            <person name="Liu H."/>
            <person name="Sun Y."/>
            <person name="Le M."/>
            <person name="Wang Q."/>
            <person name="Wei S."/>
            <person name="Zheng Y."/>
            <person name="Lin W."/>
            <person name="Duan Y."/>
            <person name="Cao H."/>
            <person name="Xiong S."/>
            <person name="Wang X."/>
            <person name="Wei L."/>
            <person name="Li C."/>
            <person name="Ma Q."/>
            <person name="Ju M."/>
            <person name="Zhao R."/>
            <person name="Li G."/>
            <person name="Mu C."/>
            <person name="Tian Q."/>
            <person name="Mei H."/>
            <person name="Zhang T."/>
            <person name="Gao T."/>
            <person name="Zhang H."/>
        </authorList>
    </citation>
    <scope>NUCLEOTIDE SEQUENCE</scope>
    <source>
        <strain evidence="1">KEN1</strain>
    </source>
</reference>
<evidence type="ECO:0000313" key="1">
    <source>
        <dbReference type="EMBL" id="KAL0451756.1"/>
    </source>
</evidence>
<comment type="caution">
    <text evidence="1">The sequence shown here is derived from an EMBL/GenBank/DDBJ whole genome shotgun (WGS) entry which is preliminary data.</text>
</comment>
<protein>
    <submittedName>
        <fullName evidence="1">Uncharacterized protein</fullName>
    </submittedName>
</protein>
<dbReference type="PANTHER" id="PTHR35121:SF4">
    <property type="entry name" value="SWIM-TYPE DOMAIN-CONTAINING PROTEIN"/>
    <property type="match status" value="1"/>
</dbReference>
<dbReference type="EMBL" id="JACGWN010000004">
    <property type="protein sequence ID" value="KAL0451756.1"/>
    <property type="molecule type" value="Genomic_DNA"/>
</dbReference>